<evidence type="ECO:0000259" key="1">
    <source>
        <dbReference type="Pfam" id="PF12969"/>
    </source>
</evidence>
<dbReference type="RefSeq" id="WP_094486861.1">
    <property type="nucleotide sequence ID" value="NZ_NOXX01000209.1"/>
</dbReference>
<evidence type="ECO:0000313" key="3">
    <source>
        <dbReference type="Proteomes" id="UP000216035"/>
    </source>
</evidence>
<dbReference type="EMBL" id="NOXX01000209">
    <property type="protein sequence ID" value="OYQ42922.1"/>
    <property type="molecule type" value="Genomic_DNA"/>
</dbReference>
<dbReference type="InterPro" id="IPR024618">
    <property type="entry name" value="DUF3857"/>
</dbReference>
<dbReference type="Gene3D" id="2.60.40.3140">
    <property type="match status" value="1"/>
</dbReference>
<feature type="domain" description="DUF3857" evidence="1">
    <location>
        <begin position="80"/>
        <end position="236"/>
    </location>
</feature>
<sequence length="716" mass="82584">MNPKIKFLITALTLIVIAPVKAQKKEEVRDFFWGNSNKTKYDTTIPEKYKDESAVVINRYDYYDYSEGFGKVKYTSAAMRTVKIQDAAALKLFSEFEFYQNFRKSYGFFSLRDKTLFGVRIIKPNKKIIEIDTEKDSKEIDNKKILAIPNLEIGDIIDYYYYTTSSFIAPIYHYFDPEEETLCERYPVLNYKLAFNTENDFFVNFQSINGAPQLKKVDTGKSRERLYELTATDIPKADYPRWFYPLVELPGYKFQVCLAQNNAAEDLVYFIHSQSERDIKSSVTKEEIKSFFNKRIVPYSGSVSKKNLNGFLTGENDIDYIHAIFKQNRFKLAKSYDTSIAEEAKINVPNSLYQERPRDLEVLTTAMRYCLSNDIPYDLIIGLPRYDGKIEDNILATNFRILMRINFKEPIYLSGLTPFAVYDGIDPILEGTKAYIFAQRGSGKLTSMTEEILPTSTAEENKENVQIKITPSSDLQSFIIEARNSSIGHLKRENQSNTIAFYDFLKEEYAAAPKHPYEDPSSEKRKMEQFVKEMTSLVEKRMEEDKKDLPKEIGEEFGATVLEAERKIIESARNEINAPFVFDTKFKIGADFVKNAGENTVIEIGKFIGSPVEIAEKERVRTANIYMNYPRTFENVLTFEIPAGYEVKGLEKLNKKVENETGGFTSSATIQGSTLTVKTKRYYLHNYEAAMNWPKMLAFLDAAFQFSQEKILLKKK</sequence>
<evidence type="ECO:0000313" key="2">
    <source>
        <dbReference type="EMBL" id="OYQ42922.1"/>
    </source>
</evidence>
<name>A0A255ZNE8_9FLAO</name>
<dbReference type="Gene3D" id="2.60.120.1130">
    <property type="match status" value="1"/>
</dbReference>
<dbReference type="Pfam" id="PF12969">
    <property type="entry name" value="DUF3857"/>
    <property type="match status" value="1"/>
</dbReference>
<reference evidence="2 3" key="1">
    <citation type="submission" date="2017-07" db="EMBL/GenBank/DDBJ databases">
        <title>Flavobacterium cyanobacteriorum sp. nov., isolated from cyanobacterial aggregates in a eutrophic lake.</title>
        <authorList>
            <person name="Cai H."/>
        </authorList>
    </citation>
    <scope>NUCLEOTIDE SEQUENCE [LARGE SCALE GENOMIC DNA]</scope>
    <source>
        <strain evidence="2 3">TH167</strain>
    </source>
</reference>
<keyword evidence="3" id="KW-1185">Reference proteome</keyword>
<dbReference type="AlphaFoldDB" id="A0A255ZNE8"/>
<accession>A0A255ZNE8</accession>
<dbReference type="Proteomes" id="UP000216035">
    <property type="component" value="Unassembled WGS sequence"/>
</dbReference>
<proteinExistence type="predicted"/>
<organism evidence="2 3">
    <name type="scientific">Flavobacterium aurantiibacter</name>
    <dbReference type="NCBI Taxonomy" id="2023067"/>
    <lineage>
        <taxon>Bacteria</taxon>
        <taxon>Pseudomonadati</taxon>
        <taxon>Bacteroidota</taxon>
        <taxon>Flavobacteriia</taxon>
        <taxon>Flavobacteriales</taxon>
        <taxon>Flavobacteriaceae</taxon>
        <taxon>Flavobacterium</taxon>
    </lineage>
</organism>
<dbReference type="OrthoDB" id="1153981at2"/>
<comment type="caution">
    <text evidence="2">The sequence shown here is derived from an EMBL/GenBank/DDBJ whole genome shotgun (WGS) entry which is preliminary data.</text>
</comment>
<gene>
    <name evidence="2" type="ORF">CHX27_11145</name>
</gene>
<protein>
    <recommendedName>
        <fullName evidence="1">DUF3857 domain-containing protein</fullName>
    </recommendedName>
</protein>